<dbReference type="Pfam" id="PF11976">
    <property type="entry name" value="Rad60-SLD"/>
    <property type="match status" value="1"/>
</dbReference>
<proteinExistence type="predicted"/>
<protein>
    <recommendedName>
        <fullName evidence="1">Rad60/SUMO-like domain-containing protein</fullName>
    </recommendedName>
</protein>
<dbReference type="InterPro" id="IPR029071">
    <property type="entry name" value="Ubiquitin-like_domsf"/>
</dbReference>
<accession>A0AAG5DN27</accession>
<evidence type="ECO:0000313" key="3">
    <source>
        <dbReference type="Proteomes" id="UP000075880"/>
    </source>
</evidence>
<dbReference type="AlphaFoldDB" id="A0AAG5DN27"/>
<feature type="domain" description="Rad60/SUMO-like" evidence="1">
    <location>
        <begin position="14"/>
        <end position="81"/>
    </location>
</feature>
<name>A0AAG5DN27_ANOAO</name>
<dbReference type="SUPFAM" id="SSF54236">
    <property type="entry name" value="Ubiquitin-like"/>
    <property type="match status" value="1"/>
</dbReference>
<dbReference type="EnsemblMetazoa" id="ENSAATROPT013591">
    <property type="protein sequence ID" value="ENSAATROPP012370"/>
    <property type="gene ID" value="ENSAATROPG011034"/>
</dbReference>
<dbReference type="PANTHER" id="PTHR10562">
    <property type="entry name" value="SMALL UBIQUITIN-RELATED MODIFIER"/>
    <property type="match status" value="1"/>
</dbReference>
<reference evidence="2" key="1">
    <citation type="submission" date="2024-04" db="UniProtKB">
        <authorList>
            <consortium name="EnsemblMetazoa"/>
        </authorList>
    </citation>
    <scope>IDENTIFICATION</scope>
    <source>
        <strain evidence="2">EBRO</strain>
    </source>
</reference>
<sequence>MVAIVCSDFPRKIVKVRNQDGFVVCFRTNPNRRFRRLMRVYCDRVGISRNSVHFRFAGKRIYRMDTMASTGMENGATIEVYKQYVFYQ</sequence>
<dbReference type="InterPro" id="IPR022617">
    <property type="entry name" value="Rad60/SUMO-like_dom"/>
</dbReference>
<evidence type="ECO:0000313" key="2">
    <source>
        <dbReference type="EnsemblMetazoa" id="ENSAATROPP012370"/>
    </source>
</evidence>
<dbReference type="Proteomes" id="UP000075880">
    <property type="component" value="Unassembled WGS sequence"/>
</dbReference>
<evidence type="ECO:0000259" key="1">
    <source>
        <dbReference type="Pfam" id="PF11976"/>
    </source>
</evidence>
<organism evidence="2 3">
    <name type="scientific">Anopheles atroparvus</name>
    <name type="common">European mosquito</name>
    <dbReference type="NCBI Taxonomy" id="41427"/>
    <lineage>
        <taxon>Eukaryota</taxon>
        <taxon>Metazoa</taxon>
        <taxon>Ecdysozoa</taxon>
        <taxon>Arthropoda</taxon>
        <taxon>Hexapoda</taxon>
        <taxon>Insecta</taxon>
        <taxon>Pterygota</taxon>
        <taxon>Neoptera</taxon>
        <taxon>Endopterygota</taxon>
        <taxon>Diptera</taxon>
        <taxon>Nematocera</taxon>
        <taxon>Culicoidea</taxon>
        <taxon>Culicidae</taxon>
        <taxon>Anophelinae</taxon>
        <taxon>Anopheles</taxon>
    </lineage>
</organism>
<keyword evidence="3" id="KW-1185">Reference proteome</keyword>
<dbReference type="Gene3D" id="3.10.20.90">
    <property type="entry name" value="Phosphatidylinositol 3-kinase Catalytic Subunit, Chain A, domain 1"/>
    <property type="match status" value="1"/>
</dbReference>